<reference evidence="5 6" key="1">
    <citation type="submission" date="2015-12" db="EMBL/GenBank/DDBJ databases">
        <title>The genome of Folsomia candida.</title>
        <authorList>
            <person name="Faddeeva A."/>
            <person name="Derks M.F."/>
            <person name="Anvar Y."/>
            <person name="Smit S."/>
            <person name="Van Straalen N."/>
            <person name="Roelofs D."/>
        </authorList>
    </citation>
    <scope>NUCLEOTIDE SEQUENCE [LARGE SCALE GENOMIC DNA]</scope>
    <source>
        <strain evidence="5 6">VU population</strain>
        <tissue evidence="5">Whole body</tissue>
    </source>
</reference>
<keyword evidence="1 5" id="KW-0808">Transferase</keyword>
<dbReference type="CDD" id="cd23462">
    <property type="entry name" value="beta-trefoil_Ricin_Pgant9-like"/>
    <property type="match status" value="1"/>
</dbReference>
<evidence type="ECO:0000313" key="6">
    <source>
        <dbReference type="Proteomes" id="UP000198287"/>
    </source>
</evidence>
<organism evidence="5 6">
    <name type="scientific">Folsomia candida</name>
    <name type="common">Springtail</name>
    <dbReference type="NCBI Taxonomy" id="158441"/>
    <lineage>
        <taxon>Eukaryota</taxon>
        <taxon>Metazoa</taxon>
        <taxon>Ecdysozoa</taxon>
        <taxon>Arthropoda</taxon>
        <taxon>Hexapoda</taxon>
        <taxon>Collembola</taxon>
        <taxon>Entomobryomorpha</taxon>
        <taxon>Isotomoidea</taxon>
        <taxon>Isotomidae</taxon>
        <taxon>Proisotominae</taxon>
        <taxon>Folsomia</taxon>
    </lineage>
</organism>
<evidence type="ECO:0000256" key="1">
    <source>
        <dbReference type="ARBA" id="ARBA00022679"/>
    </source>
</evidence>
<comment type="caution">
    <text evidence="5">The sequence shown here is derived from an EMBL/GenBank/DDBJ whole genome shotgun (WGS) entry which is preliminary data.</text>
</comment>
<dbReference type="InterPro" id="IPR000772">
    <property type="entry name" value="Ricin_B_lectin"/>
</dbReference>
<dbReference type="AlphaFoldDB" id="A0A226E372"/>
<keyword evidence="6" id="KW-1185">Reference proteome</keyword>
<evidence type="ECO:0000259" key="4">
    <source>
        <dbReference type="SMART" id="SM00458"/>
    </source>
</evidence>
<dbReference type="Gene3D" id="3.90.550.10">
    <property type="entry name" value="Spore Coat Polysaccharide Biosynthesis Protein SpsA, Chain A"/>
    <property type="match status" value="2"/>
</dbReference>
<evidence type="ECO:0000256" key="2">
    <source>
        <dbReference type="ARBA" id="ARBA00022734"/>
    </source>
</evidence>
<evidence type="ECO:0000313" key="5">
    <source>
        <dbReference type="EMBL" id="OXA52185.1"/>
    </source>
</evidence>
<sequence>MFGDTTNDPNLVHFENEQSFIDRFGEDPRIAKMFNKTSPRTHNEDIPGDMGIPVFVENPTEKVRKIIKDGYNLYGYNKYVSDLIPIERRLPDRRNEWCFTPNRVSKMLLPTTVIMVTKNWRSIAIPVFNLINPSTFACNFSDQPVSSVGGFKWDLMFAFNEISSWHTRNVNTSADPIPSPTMSGGFFSIHRDFFSYLGKYDDQFEIWGGENIELSFKTWMCGGSIYILPCSHVAHLERIRSVYSRETVKRNNARLAAVWLDEFAHFYFVRAGRGQGLPNYGDVSSRLALRRSLNCSSFDWYLKNVIPSMFNPKSALAYGEVRSLGSSEQQLCLDSHGTGKLSTNYSQSLHWECHGLGGNQLWYYTVLGEIRDEQNCLDFFGGERVILYPCHKSGGNQEWEYHGETGIIVHTKSRRCLTLDGAVGNLAVTACQGRLEQKWKFEVDNIYDTLNNFRFSQ</sequence>
<dbReference type="Gene3D" id="2.80.10.50">
    <property type="match status" value="1"/>
</dbReference>
<dbReference type="Gene3D" id="1.10.8.460">
    <property type="entry name" value="ppGaNTase-T1 linker domain-like"/>
    <property type="match status" value="1"/>
</dbReference>
<dbReference type="GO" id="GO:0030246">
    <property type="term" value="F:carbohydrate binding"/>
    <property type="evidence" value="ECO:0007669"/>
    <property type="project" value="UniProtKB-KW"/>
</dbReference>
<dbReference type="Proteomes" id="UP000198287">
    <property type="component" value="Unassembled WGS sequence"/>
</dbReference>
<accession>A0A226E372</accession>
<dbReference type="OMA" id="PRTHNED"/>
<dbReference type="SMART" id="SM00458">
    <property type="entry name" value="RICIN"/>
    <property type="match status" value="1"/>
</dbReference>
<dbReference type="PROSITE" id="PS50231">
    <property type="entry name" value="RICIN_B_LECTIN"/>
    <property type="match status" value="1"/>
</dbReference>
<keyword evidence="2" id="KW-0430">Lectin</keyword>
<dbReference type="SUPFAM" id="SSF50370">
    <property type="entry name" value="Ricin B-like lectins"/>
    <property type="match status" value="1"/>
</dbReference>
<dbReference type="InterPro" id="IPR029044">
    <property type="entry name" value="Nucleotide-diphossugar_trans"/>
</dbReference>
<dbReference type="EMBL" id="LNIX01000007">
    <property type="protein sequence ID" value="OXA52185.1"/>
    <property type="molecule type" value="Genomic_DNA"/>
</dbReference>
<dbReference type="Pfam" id="PF00652">
    <property type="entry name" value="Ricin_B_lectin"/>
    <property type="match status" value="1"/>
</dbReference>
<name>A0A226E372_FOLCA</name>
<proteinExistence type="predicted"/>
<dbReference type="GO" id="GO:0004653">
    <property type="term" value="F:polypeptide N-acetylgalactosaminyltransferase activity"/>
    <property type="evidence" value="ECO:0007669"/>
    <property type="project" value="TreeGrafter"/>
</dbReference>
<evidence type="ECO:0000256" key="3">
    <source>
        <dbReference type="ARBA" id="ARBA00023157"/>
    </source>
</evidence>
<keyword evidence="3" id="KW-1015">Disulfide bond</keyword>
<dbReference type="PANTHER" id="PTHR11675:SF131">
    <property type="entry name" value="POLYPEPTIDE N-ACETYLGALACTOSAMINYLTRANSFERASE 9-RELATED"/>
    <property type="match status" value="1"/>
</dbReference>
<protein>
    <submittedName>
        <fullName evidence="5">Polypeptide N-acetylgalactosaminyltransferase 5</fullName>
    </submittedName>
</protein>
<dbReference type="PANTHER" id="PTHR11675">
    <property type="entry name" value="N-ACETYLGALACTOSAMINYLTRANSFERASE"/>
    <property type="match status" value="1"/>
</dbReference>
<dbReference type="OrthoDB" id="6119243at2759"/>
<dbReference type="InterPro" id="IPR027791">
    <property type="entry name" value="Galactosyl_T_C"/>
</dbReference>
<gene>
    <name evidence="5" type="ORF">Fcan01_12897</name>
</gene>
<dbReference type="GO" id="GO:0006493">
    <property type="term" value="P:protein O-linked glycosylation"/>
    <property type="evidence" value="ECO:0007669"/>
    <property type="project" value="TreeGrafter"/>
</dbReference>
<dbReference type="GO" id="GO:0005794">
    <property type="term" value="C:Golgi apparatus"/>
    <property type="evidence" value="ECO:0007669"/>
    <property type="project" value="TreeGrafter"/>
</dbReference>
<feature type="domain" description="Ricin B lectin" evidence="4">
    <location>
        <begin position="318"/>
        <end position="442"/>
    </location>
</feature>
<dbReference type="Pfam" id="PF02709">
    <property type="entry name" value="Glyco_transf_7C"/>
    <property type="match status" value="1"/>
</dbReference>
<dbReference type="SUPFAM" id="SSF53448">
    <property type="entry name" value="Nucleotide-diphospho-sugar transferases"/>
    <property type="match status" value="1"/>
</dbReference>
<dbReference type="InterPro" id="IPR035992">
    <property type="entry name" value="Ricin_B-like_lectins"/>
</dbReference>